<feature type="region of interest" description="Disordered" evidence="1">
    <location>
        <begin position="174"/>
        <end position="202"/>
    </location>
</feature>
<dbReference type="PANTHER" id="PTHR46890">
    <property type="entry name" value="NON-LTR RETROLELEMENT REVERSE TRANSCRIPTASE-LIKE PROTEIN-RELATED"/>
    <property type="match status" value="1"/>
</dbReference>
<dbReference type="Pfam" id="PF13966">
    <property type="entry name" value="zf-RVT"/>
    <property type="match status" value="1"/>
</dbReference>
<dbReference type="PROSITE" id="PS50878">
    <property type="entry name" value="RT_POL"/>
    <property type="match status" value="1"/>
</dbReference>
<dbReference type="EMBL" id="OIVN01000165">
    <property type="protein sequence ID" value="SPC75526.1"/>
    <property type="molecule type" value="Genomic_DNA"/>
</dbReference>
<feature type="domain" description="Reverse transcriptase" evidence="2">
    <location>
        <begin position="845"/>
        <end position="1101"/>
    </location>
</feature>
<dbReference type="InterPro" id="IPR043502">
    <property type="entry name" value="DNA/RNA_pol_sf"/>
</dbReference>
<dbReference type="InterPro" id="IPR052343">
    <property type="entry name" value="Retrotransposon-Effector_Assoc"/>
</dbReference>
<feature type="compositionally biased region" description="Polar residues" evidence="1">
    <location>
        <begin position="225"/>
        <end position="240"/>
    </location>
</feature>
<feature type="region of interest" description="Disordered" evidence="1">
    <location>
        <begin position="223"/>
        <end position="251"/>
    </location>
</feature>
<evidence type="ECO:0000256" key="1">
    <source>
        <dbReference type="SAM" id="MobiDB-lite"/>
    </source>
</evidence>
<dbReference type="SUPFAM" id="SSF56672">
    <property type="entry name" value="DNA/RNA polymerases"/>
    <property type="match status" value="1"/>
</dbReference>
<dbReference type="InterPro" id="IPR000477">
    <property type="entry name" value="RT_dom"/>
</dbReference>
<accession>A0A2N9E969</accession>
<protein>
    <recommendedName>
        <fullName evidence="2">Reverse transcriptase domain-containing protein</fullName>
    </recommendedName>
</protein>
<dbReference type="PANTHER" id="PTHR46890:SF1">
    <property type="entry name" value="REVERSE TRANSCRIPTASE DOMAIN-CONTAINING PROTEIN"/>
    <property type="match status" value="1"/>
</dbReference>
<organism evidence="3">
    <name type="scientific">Fagus sylvatica</name>
    <name type="common">Beechnut</name>
    <dbReference type="NCBI Taxonomy" id="28930"/>
    <lineage>
        <taxon>Eukaryota</taxon>
        <taxon>Viridiplantae</taxon>
        <taxon>Streptophyta</taxon>
        <taxon>Embryophyta</taxon>
        <taxon>Tracheophyta</taxon>
        <taxon>Spermatophyta</taxon>
        <taxon>Magnoliopsida</taxon>
        <taxon>eudicotyledons</taxon>
        <taxon>Gunneridae</taxon>
        <taxon>Pentapetalae</taxon>
        <taxon>rosids</taxon>
        <taxon>fabids</taxon>
        <taxon>Fagales</taxon>
        <taxon>Fagaceae</taxon>
        <taxon>Fagus</taxon>
    </lineage>
</organism>
<reference evidence="3" key="1">
    <citation type="submission" date="2018-02" db="EMBL/GenBank/DDBJ databases">
        <authorList>
            <person name="Cohen D.B."/>
            <person name="Kent A.D."/>
        </authorList>
    </citation>
    <scope>NUCLEOTIDE SEQUENCE</scope>
</reference>
<dbReference type="Pfam" id="PF00078">
    <property type="entry name" value="RVT_1"/>
    <property type="match status" value="1"/>
</dbReference>
<dbReference type="InterPro" id="IPR026960">
    <property type="entry name" value="RVT-Znf"/>
</dbReference>
<evidence type="ECO:0000313" key="3">
    <source>
        <dbReference type="EMBL" id="SPC75526.1"/>
    </source>
</evidence>
<evidence type="ECO:0000259" key="2">
    <source>
        <dbReference type="PROSITE" id="PS50878"/>
    </source>
</evidence>
<gene>
    <name evidence="3" type="ORF">FSB_LOCUS3408</name>
</gene>
<dbReference type="CDD" id="cd01650">
    <property type="entry name" value="RT_nLTR_like"/>
    <property type="match status" value="1"/>
</dbReference>
<sequence length="1446" mass="164168">MGCKRIFHIESKRFDLSFDDFTKQIQISESGRHHQSKIYVGLAGAKWVGRCVEENIAREKEQAFVRTRGENGKTYVSRRCSNNHGRYIEITESGRGGRRGRVLIPERRKLSGWRGFGKELQLLFPEQQHSPGVSRHTREVVVGEKQPMQGVEEVAGIHGQKTYAGVVGRGAQAKCDKEKAPKMVVVPPQPAPTPKKRRVSRRLKEVDQPLDQTRATWVPRVNIKPTFTNGPSTQVGSSYQPHFEKGESSGLSRVGSACMDVGPKNVEQLHSRPAELNPVEMGSPLTLEHLGSHEEIVGGAGDVTQDPDWFVQLKDGRRLVLPDFLLSPWTKPPDPAPPVAPFTVSIVTESLEPPFSGFLEDDAEVVEGVFDGSSIELEGLEVVSLLDLDTLVIQPLAMISPLLADANTSSVEKLGIEFYQNPPSDWVMGHMKAFGSLVGASYEGYEDEVEEANQPEVSVSCEVFKVQFNYDTQSASRRIKRERETKLTDIDRKVIQSLWGSKYVDWTFLGSNGAAGGIVMMWDRRGFMALTWIAKDVFFRKSLQAYKAGGRSLGALVGILMWSVSLAKKLVDHFGLVTQQRLPRLLSDHYPILLDCGRIIGGKSPFRFKNMWLQEDGFVDRVKSWWTSYSFPGSPSHIMASKLKALKVDLKQWNTNEFGNIHFKHLKLLQSLHELETSSEQRDLTKDELSARTRLISDFEKNTFLDEICWRQKSRATWLKEGDKNTKYFHKVANSHRRLNTVRHLSINGVLSTDQDVIKDHISCFYKNLYTEETIRRPLLDDLHFDSISSEEAVWLERPFEKDEIFNVVSNMNGDKSPGPDGFPMTFYHACWPFLLDDVLAVFAEFHEYGSLQRSLNTTFLSLIPKRANAVEVKDFRPISLVGSVYKILAKVLANRLSSVLSTIISLSQNAFVQGRQITDSMLVASECLDSRLKEGVPGVICKLDVEKAYDHVNWNFLLYLLERCGFCLKWRKWIHYCISTARFSIFINGSPEGFFGSSRGIRQGDSLSPLLFAIVMEALSRMMNRAVENDDTFIFSDANPEHIFNLRLLFTWFEAILGLRINFNKSEMVLVGNVVNMACLAAIMGCKIISLPMNYLGLPLGANFKSKSIWDPILEKMERKLSGWQLSVARRIDKIQRDFLWGGMGDKKKFHLVKWSQVCQPLKLGGLGFRNLTMFNRALLGKWLWRYGNEEDAFWRLLICSKYGNSHGGWTTREVTRPHGVSLWKTIRKEWDNFAKYVNFEVGDGTKIKFWSDIWCGSCSLKDEYPDLFRIAQDKEALVVDHMRFQNGTVSWVLNFTWPAQDWELESIASFLKLLYSSSAKGQGKDRLCWQGSASAGFQVKAYYNALLPTAGHIIPWKSIWKTRAPPRVAFFVWAAALGRILTIDNLRKRHVIVIDWCYMCKGCGESIAHLLLHCLAASEIWNFIFSMLNICWVMPYGVVDLLSC</sequence>
<name>A0A2N9E969_FAGSY</name>
<proteinExistence type="predicted"/>